<evidence type="ECO:0000256" key="1">
    <source>
        <dbReference type="SAM" id="Phobius"/>
    </source>
</evidence>
<gene>
    <name evidence="2" type="ORF">CCOS865_02718</name>
</gene>
<dbReference type="OrthoDB" id="6894539at2"/>
<dbReference type="AlphaFoldDB" id="A0A383RVJ3"/>
<evidence type="ECO:0000313" key="3">
    <source>
        <dbReference type="Proteomes" id="UP000263595"/>
    </source>
</evidence>
<dbReference type="RefSeq" id="WP_119141698.1">
    <property type="nucleotide sequence ID" value="NZ_CBCSFL010000007.1"/>
</dbReference>
<evidence type="ECO:0000313" key="2">
    <source>
        <dbReference type="EMBL" id="SYX90451.1"/>
    </source>
</evidence>
<protein>
    <submittedName>
        <fullName evidence="2">Uncharacterized protein</fullName>
    </submittedName>
</protein>
<feature type="transmembrane region" description="Helical" evidence="1">
    <location>
        <begin position="16"/>
        <end position="35"/>
    </location>
</feature>
<keyword evidence="1" id="KW-0472">Membrane</keyword>
<dbReference type="Proteomes" id="UP000263595">
    <property type="component" value="Unassembled WGS sequence"/>
</dbReference>
<feature type="transmembrane region" description="Helical" evidence="1">
    <location>
        <begin position="87"/>
        <end position="106"/>
    </location>
</feature>
<keyword evidence="3" id="KW-1185">Reference proteome</keyword>
<reference evidence="3" key="1">
    <citation type="submission" date="2018-08" db="EMBL/GenBank/DDBJ databases">
        <authorList>
            <person name="Blom J."/>
        </authorList>
    </citation>
    <scope>NUCLEOTIDE SEQUENCE [LARGE SCALE GENOMIC DNA]</scope>
    <source>
        <strain evidence="3">CCOS 865</strain>
    </source>
</reference>
<keyword evidence="1" id="KW-1133">Transmembrane helix</keyword>
<keyword evidence="1" id="KW-0812">Transmembrane</keyword>
<sequence length="111" mass="12565">MQTRSLVAEIFFSIPSQLWVLLVAGLIAFGGIWLAQRFDRERAGRMATYAALLALAIIPNGVYVLFPPTPDMPELLARGMALPNYEGLFYLDAFYTFAGWMLSWVIRSRME</sequence>
<proteinExistence type="predicted"/>
<feature type="transmembrane region" description="Helical" evidence="1">
    <location>
        <begin position="47"/>
        <end position="67"/>
    </location>
</feature>
<organism evidence="2 3">
    <name type="scientific">Pseudomonas reidholzensis</name>
    <dbReference type="NCBI Taxonomy" id="1785162"/>
    <lineage>
        <taxon>Bacteria</taxon>
        <taxon>Pseudomonadati</taxon>
        <taxon>Pseudomonadota</taxon>
        <taxon>Gammaproteobacteria</taxon>
        <taxon>Pseudomonadales</taxon>
        <taxon>Pseudomonadaceae</taxon>
        <taxon>Pseudomonas</taxon>
    </lineage>
</organism>
<name>A0A383RVJ3_9PSED</name>
<accession>A0A383RVJ3</accession>
<dbReference type="EMBL" id="UNOZ01000019">
    <property type="protein sequence ID" value="SYX90451.1"/>
    <property type="molecule type" value="Genomic_DNA"/>
</dbReference>